<dbReference type="RefSeq" id="XP_013081242.2">
    <property type="nucleotide sequence ID" value="XM_013225788.2"/>
</dbReference>
<protein>
    <recommendedName>
        <fullName evidence="5">VPS9 domain-containing protein</fullName>
    </recommendedName>
</protein>
<dbReference type="AlphaFoldDB" id="A0A2C9KLC2"/>
<name>A0A2C9KLC2_BIOGL</name>
<feature type="region of interest" description="Disordered" evidence="2">
    <location>
        <begin position="704"/>
        <end position="734"/>
    </location>
</feature>
<reference evidence="3" key="1">
    <citation type="submission" date="2020-05" db="UniProtKB">
        <authorList>
            <consortium name="EnsemblMetazoa"/>
        </authorList>
    </citation>
    <scope>IDENTIFICATION</scope>
    <source>
        <strain evidence="3">BB02</strain>
    </source>
</reference>
<evidence type="ECO:0000256" key="2">
    <source>
        <dbReference type="SAM" id="MobiDB-lite"/>
    </source>
</evidence>
<feature type="compositionally biased region" description="Low complexity" evidence="2">
    <location>
        <begin position="706"/>
        <end position="725"/>
    </location>
</feature>
<evidence type="ECO:0008006" key="5">
    <source>
        <dbReference type="Google" id="ProtNLM"/>
    </source>
</evidence>
<proteinExistence type="predicted"/>
<evidence type="ECO:0000313" key="3">
    <source>
        <dbReference type="EnsemblMetazoa" id="BGLB020976-PA"/>
    </source>
</evidence>
<dbReference type="VEuPathDB" id="VectorBase:BGLAX_044951"/>
<feature type="coiled-coil region" evidence="1">
    <location>
        <begin position="231"/>
        <end position="285"/>
    </location>
</feature>
<dbReference type="Proteomes" id="UP000076420">
    <property type="component" value="Unassembled WGS sequence"/>
</dbReference>
<evidence type="ECO:0000313" key="4">
    <source>
        <dbReference type="Proteomes" id="UP000076420"/>
    </source>
</evidence>
<dbReference type="OrthoDB" id="10028873at2759"/>
<organism evidence="3 4">
    <name type="scientific">Biomphalaria glabrata</name>
    <name type="common">Bloodfluke planorb</name>
    <name type="synonym">Freshwater snail</name>
    <dbReference type="NCBI Taxonomy" id="6526"/>
    <lineage>
        <taxon>Eukaryota</taxon>
        <taxon>Metazoa</taxon>
        <taxon>Spiralia</taxon>
        <taxon>Lophotrochozoa</taxon>
        <taxon>Mollusca</taxon>
        <taxon>Gastropoda</taxon>
        <taxon>Heterobranchia</taxon>
        <taxon>Euthyneura</taxon>
        <taxon>Panpulmonata</taxon>
        <taxon>Hygrophila</taxon>
        <taxon>Lymnaeoidea</taxon>
        <taxon>Planorbidae</taxon>
        <taxon>Biomphalaria</taxon>
    </lineage>
</organism>
<keyword evidence="1" id="KW-0175">Coiled coil</keyword>
<dbReference type="VEuPathDB" id="VectorBase:BGLB020976"/>
<gene>
    <name evidence="3" type="primary">106066709</name>
</gene>
<evidence type="ECO:0000256" key="1">
    <source>
        <dbReference type="SAM" id="Coils"/>
    </source>
</evidence>
<dbReference type="KEGG" id="bgt:106066709"/>
<sequence>MKIVFNLNEQREVVDNVSVDDKCFPLVAGIHPYSLSSTDPSPLSRESALWFKTLAIDTIYIDCNKRLIFWVPVLNDVDPGIVSMRKSAPADSPSETFIPSNATALFEDSSHYEFDASLKDMMGKCTEIVKNYLKKKISTEDFNKKIAHILHVYILKSVTFSEEHLYSLNRAKSLIEERLKKAEMSIVDVADNIDKLNKCLNALMASVLQQENLESELYLRTCDKEFLRVFLNRTEGELERQNLMLEAEQSKVNWAKSNEDVGWKIEELQEKRNKLFKDIEKLIKVREAIKNVISRKEKTKRKVKNADTVPNCFHNIFVEINRRISVETLALDALCNDKVNISAAREATVAAIIELSTSGRNSNRETKFDPDDCTDFLPGTEHVEKPDMWLTFQERVTRVLEHTASEPYKIHKRGCEALRDQINLALSEYSLVVDTGLKSNSVVSYVPGHQGPVSETPDNTLYDSLNLSKRKISKPEHVIFEEDTNVNTAALTDHDNKDIQFRNHTTGTSFKTFRESCSGVSSVLPQADNITVQLALKSLMKQVDNIKGAMQTLFCDVVETLSVHICQNSVDSVPEQLELLWKSYERSFCQEMLNDLNKLYYTGLQVGIHSAYQALTKEPLHEILKGDKILDLFFGSKPDFVGNSAAVPLVHSALDTISIAKSVSLLSLDIRHCAIDDLYNIANSDSLSLQQKMQLDDKDDIDEVVADSASSESSDVSNETETSSNCTDIKPDSGNEELLSIDETEIAHPGLSQNWASLSNRDKIAEVLDPVLTPFRKYVKKCLDANCFLDKVRYITKAIEDLNRDISRLYGPTHQSACDDIITMLVLALSNMSEDVFVGLYIDLRLLMDILPTFLSGTLYDYNLVSLFAAYDFLFSRNVCNSVIKKYPGSFKRKSERGRV</sequence>
<dbReference type="EnsemblMetazoa" id="BGLB020976-RA">
    <property type="protein sequence ID" value="BGLB020976-PA"/>
    <property type="gene ID" value="BGLB020976"/>
</dbReference>
<accession>A0A2C9KLC2</accession>